<protein>
    <recommendedName>
        <fullName evidence="2">protein-tyrosine-phosphatase</fullName>
        <ecNumber evidence="2">3.1.3.48</ecNumber>
    </recommendedName>
</protein>
<evidence type="ECO:0000256" key="5">
    <source>
        <dbReference type="ARBA" id="ARBA00051722"/>
    </source>
</evidence>
<feature type="domain" description="Tyrosine-protein phosphatase" evidence="7">
    <location>
        <begin position="1369"/>
        <end position="1602"/>
    </location>
</feature>
<feature type="chain" id="PRO_5043946090" description="protein-tyrosine-phosphatase" evidence="6">
    <location>
        <begin position="25"/>
        <end position="1615"/>
    </location>
</feature>
<feature type="signal peptide" evidence="6">
    <location>
        <begin position="1"/>
        <end position="24"/>
    </location>
</feature>
<dbReference type="InterPro" id="IPR003595">
    <property type="entry name" value="Tyr_Pase_cat"/>
</dbReference>
<keyword evidence="4" id="KW-0904">Protein phosphatase</keyword>
<dbReference type="PROSITE" id="PS50056">
    <property type="entry name" value="TYR_PHOSPHATASE_2"/>
    <property type="match status" value="2"/>
</dbReference>
<dbReference type="SMART" id="SM00194">
    <property type="entry name" value="PTPc"/>
    <property type="match status" value="2"/>
</dbReference>
<gene>
    <name evidence="9" type="ORF">WA026_004860</name>
</gene>
<comment type="catalytic activity">
    <reaction evidence="5">
        <text>O-phospho-L-tyrosyl-[protein] + H2O = L-tyrosyl-[protein] + phosphate</text>
        <dbReference type="Rhea" id="RHEA:10684"/>
        <dbReference type="Rhea" id="RHEA-COMP:10136"/>
        <dbReference type="Rhea" id="RHEA-COMP:20101"/>
        <dbReference type="ChEBI" id="CHEBI:15377"/>
        <dbReference type="ChEBI" id="CHEBI:43474"/>
        <dbReference type="ChEBI" id="CHEBI:46858"/>
        <dbReference type="ChEBI" id="CHEBI:61978"/>
        <dbReference type="EC" id="3.1.3.48"/>
    </reaction>
</comment>
<dbReference type="PRINTS" id="PR00700">
    <property type="entry name" value="PRTYPHPHTASE"/>
</dbReference>
<organism evidence="9 10">
    <name type="scientific">Henosepilachna vigintioctopunctata</name>
    <dbReference type="NCBI Taxonomy" id="420089"/>
    <lineage>
        <taxon>Eukaryota</taxon>
        <taxon>Metazoa</taxon>
        <taxon>Ecdysozoa</taxon>
        <taxon>Arthropoda</taxon>
        <taxon>Hexapoda</taxon>
        <taxon>Insecta</taxon>
        <taxon>Pterygota</taxon>
        <taxon>Neoptera</taxon>
        <taxon>Endopterygota</taxon>
        <taxon>Coleoptera</taxon>
        <taxon>Polyphaga</taxon>
        <taxon>Cucujiformia</taxon>
        <taxon>Coccinelloidea</taxon>
        <taxon>Coccinellidae</taxon>
        <taxon>Epilachninae</taxon>
        <taxon>Epilachnini</taxon>
        <taxon>Henosepilachna</taxon>
    </lineage>
</organism>
<sequence length="1615" mass="187271">MIFCRSKILFLILFFGCCFCVTCSDYLSLLRTDRGDVCITNSSSPLFYTLSNGTIKEGTMLIPQSSYDCNLGEDVRCTREFIKSSNWTNVISSEYENIPIFDVRWEDLPVGTLSSTEPKEIMKLEDTKEFKITLSVRASKIRLFFCDGEDIKTASCYEFSVDGKNVCILEKSGVNARNPDTTEEKKSVPKSCEKIGDTHTNPPLIEMEKWRHLTLKKTNKYIYLRRIQNEMNEIIVRHEVQSDFLRIKYMLGTSENIAYYKLHRYKYLRTTSVSSSSHYPKIKATKITNNEACFSVFMTTCNSCWVDASASLIQNGRKILKTKMLPPSYGKWTEYKILFNIKDYEGEYVNIGFLTNGSNINHNSFWSIDNFRYCRSEEYRVSKQPFADLKKCELLNPSRNLMWRPPTDVESTECESSDLLGGLCIPCEELNKAHILTNCEKLRFCEIENDVQKCFCQSGFKGDECKEACEQGKFGRGCQQNLSPFFQDDTCHLPIKGNILKHPPAVISAYPTSCIIKFDNKEYGKYISVYYLLQYRKETSDGSTNEWTDFETTKYISQKREIQITNLEMSTKYFIRILVSYLFDDIKLLENTYIPFTICNTTCNEWNEKDINITEKDKTIFVNVEISKQKCNVTLYSWIIKSLEDDEILKGSAQNAMNFTDLPGGTDFLIYFLGPNSKNISKKFKTSDKAPEPPVALQSYFKDENNTFGIYWMEPNNTNGILKNFEIILKFANISRTYYEEPKNKPKKINEFYHVQFKEKIPDSEDVRVEVTASNSVRGETAIIMNSSYPLTPHLEDPQINIKNSTDTSISGEFAIAIKGHKNKKKNNFYIYILVSELSRNEDENLKILKSLFREVDAEKHSRIAAEFDLNDIHTSLLEFSIGRHNEQKSKLLNGSVIIDRPLKPDQLYNITILLVSRYKNKFCITSYKTKFATQKVLKKIGNDGQYALFLLLLLVPIILGLLIFRKKIYQVMATFSLRKIMCFEVINTTRSECNILEADEFTPEIRNSEIKMKTWTPPVNKYVDPPNPDEDILSKPIKIANLECYVRETIESGELMRQHALFSESHTQPCTYGSLVENKSKNRYNNLIAYDHSRVRLDKLPGNEFSDYINANFIHGYRIPNAFIATQGPKQSTLVDFWRMVWERNVKHIIMLANIYEGGKKKVEQYWPNVNEELTIGQVCIKFMAVEIFADFEYKTFNIKRGSEIRKLEQLHFTSWPDHGVPLYPQSLVPFLRKMLKIRMSSSHPVVIHCSAGVGRTGTILLSDICLRMAAKEGAVDLLYHLQKLRQQRPRMVDNVEQYKLAHLVILETLMGLHTSIPCNMMEQAMETLLSTEEYKMQMDYLIQTQWKDDAMKSVAEADENFVVCPVKNRFPEFVPDNKCRIPLTRYPESDFSSSYINAIKVDGFRNPGRFIVTQTPMPNTLGDFWRLVMEQQTRVIISLNELNLDDETCCQFFPTVKTPEIRPVDFLFLKLKKTQKMQDYDIHFVNMRLENKEERNLDIIILSFKLWKSGKEVPSNNENFLSFWEEADTISRRSKTVLVTCYDGRTASGIYVAISFIIEKIKLEQECDVCLAVRSIRHNRKQFVASVVQFLFLYKVAVRYMRSFQSYANFQDQ</sequence>
<dbReference type="EMBL" id="JARQZJ010000092">
    <property type="protein sequence ID" value="KAK9883917.1"/>
    <property type="molecule type" value="Genomic_DNA"/>
</dbReference>
<dbReference type="InterPro" id="IPR000387">
    <property type="entry name" value="Tyr_Pase_dom"/>
</dbReference>
<dbReference type="Proteomes" id="UP001431783">
    <property type="component" value="Unassembled WGS sequence"/>
</dbReference>
<dbReference type="GO" id="GO:0008045">
    <property type="term" value="P:motor neuron axon guidance"/>
    <property type="evidence" value="ECO:0007669"/>
    <property type="project" value="TreeGrafter"/>
</dbReference>
<evidence type="ECO:0000259" key="8">
    <source>
        <dbReference type="PROSITE" id="PS50056"/>
    </source>
</evidence>
<dbReference type="CDD" id="cd00047">
    <property type="entry name" value="PTPc"/>
    <property type="match status" value="2"/>
</dbReference>
<keyword evidence="10" id="KW-1185">Reference proteome</keyword>
<dbReference type="PANTHER" id="PTHR19134">
    <property type="entry name" value="RECEPTOR-TYPE TYROSINE-PROTEIN PHOSPHATASE"/>
    <property type="match status" value="1"/>
</dbReference>
<evidence type="ECO:0000256" key="6">
    <source>
        <dbReference type="SAM" id="SignalP"/>
    </source>
</evidence>
<feature type="domain" description="Tyrosine-protein phosphatase" evidence="7">
    <location>
        <begin position="1078"/>
        <end position="1310"/>
    </location>
</feature>
<dbReference type="InterPro" id="IPR050348">
    <property type="entry name" value="Protein-Tyr_Phosphatase"/>
</dbReference>
<evidence type="ECO:0000259" key="7">
    <source>
        <dbReference type="PROSITE" id="PS50055"/>
    </source>
</evidence>
<dbReference type="GO" id="GO:0004725">
    <property type="term" value="F:protein tyrosine phosphatase activity"/>
    <property type="evidence" value="ECO:0007669"/>
    <property type="project" value="UniProtKB-EC"/>
</dbReference>
<name>A0AAW1UK66_9CUCU</name>
<feature type="domain" description="Tyrosine specific protein phosphatases" evidence="8">
    <location>
        <begin position="1227"/>
        <end position="1301"/>
    </location>
</feature>
<dbReference type="InterPro" id="IPR029021">
    <property type="entry name" value="Prot-tyrosine_phosphatase-like"/>
</dbReference>
<dbReference type="InterPro" id="IPR036116">
    <property type="entry name" value="FN3_sf"/>
</dbReference>
<comment type="caution">
    <text evidence="9">The sequence shown here is derived from an EMBL/GenBank/DDBJ whole genome shotgun (WGS) entry which is preliminary data.</text>
</comment>
<accession>A0AAW1UK66</accession>
<dbReference type="FunFam" id="3.90.190.10:FF:000102">
    <property type="entry name" value="Receptor-type tyrosine-protein phosphatase"/>
    <property type="match status" value="2"/>
</dbReference>
<dbReference type="EC" id="3.1.3.48" evidence="2"/>
<evidence type="ECO:0000256" key="2">
    <source>
        <dbReference type="ARBA" id="ARBA00013064"/>
    </source>
</evidence>
<keyword evidence="6" id="KW-0732">Signal</keyword>
<evidence type="ECO:0000256" key="3">
    <source>
        <dbReference type="ARBA" id="ARBA00022801"/>
    </source>
</evidence>
<dbReference type="InterPro" id="IPR000242">
    <property type="entry name" value="PTP_cat"/>
</dbReference>
<dbReference type="Pfam" id="PF00102">
    <property type="entry name" value="Y_phosphatase"/>
    <property type="match status" value="2"/>
</dbReference>
<evidence type="ECO:0000256" key="1">
    <source>
        <dbReference type="ARBA" id="ARBA00009580"/>
    </source>
</evidence>
<comment type="similarity">
    <text evidence="1">Belongs to the protein-tyrosine phosphatase family.</text>
</comment>
<evidence type="ECO:0000313" key="10">
    <source>
        <dbReference type="Proteomes" id="UP001431783"/>
    </source>
</evidence>
<dbReference type="Gene3D" id="2.170.300.10">
    <property type="entry name" value="Tie2 ligand-binding domain superfamily"/>
    <property type="match status" value="1"/>
</dbReference>
<dbReference type="PROSITE" id="PS00383">
    <property type="entry name" value="TYR_PHOSPHATASE_1"/>
    <property type="match status" value="1"/>
</dbReference>
<feature type="domain" description="Tyrosine specific protein phosphatases" evidence="8">
    <location>
        <begin position="1520"/>
        <end position="1593"/>
    </location>
</feature>
<dbReference type="SMART" id="SM00404">
    <property type="entry name" value="PTPc_motif"/>
    <property type="match status" value="2"/>
</dbReference>
<dbReference type="InterPro" id="IPR016130">
    <property type="entry name" value="Tyr_Pase_AS"/>
</dbReference>
<evidence type="ECO:0000313" key="9">
    <source>
        <dbReference type="EMBL" id="KAK9883917.1"/>
    </source>
</evidence>
<dbReference type="SUPFAM" id="SSF49265">
    <property type="entry name" value="Fibronectin type III"/>
    <property type="match status" value="1"/>
</dbReference>
<dbReference type="SUPFAM" id="SSF52799">
    <property type="entry name" value="(Phosphotyrosine protein) phosphatases II"/>
    <property type="match status" value="2"/>
</dbReference>
<dbReference type="PROSITE" id="PS50055">
    <property type="entry name" value="TYR_PHOSPHATASE_PTP"/>
    <property type="match status" value="2"/>
</dbReference>
<reference evidence="9 10" key="1">
    <citation type="submission" date="2023-03" db="EMBL/GenBank/DDBJ databases">
        <title>Genome insight into feeding habits of ladybird beetles.</title>
        <authorList>
            <person name="Li H.-S."/>
            <person name="Huang Y.-H."/>
            <person name="Pang H."/>
        </authorList>
    </citation>
    <scope>NUCLEOTIDE SEQUENCE [LARGE SCALE GENOMIC DNA]</scope>
    <source>
        <strain evidence="9">SYSU_2023b</strain>
        <tissue evidence="9">Whole body</tissue>
    </source>
</reference>
<dbReference type="Gene3D" id="3.90.190.10">
    <property type="entry name" value="Protein tyrosine phosphatase superfamily"/>
    <property type="match status" value="2"/>
</dbReference>
<keyword evidence="3" id="KW-0378">Hydrolase</keyword>
<dbReference type="PANTHER" id="PTHR19134:SF562">
    <property type="entry name" value="PROTEIN-TYROSINE-PHOSPHATASE"/>
    <property type="match status" value="1"/>
</dbReference>
<proteinExistence type="inferred from homology"/>
<evidence type="ECO:0000256" key="4">
    <source>
        <dbReference type="ARBA" id="ARBA00022912"/>
    </source>
</evidence>